<dbReference type="InterPro" id="IPR006886">
    <property type="entry name" value="RNA_pol_III_Rpc5"/>
</dbReference>
<gene>
    <name evidence="3" type="ORF">CGI_10012228</name>
</gene>
<dbReference type="Pfam" id="PF04801">
    <property type="entry name" value="RPC5"/>
    <property type="match status" value="1"/>
</dbReference>
<sequence>MPSNMADEEEDPVVHEVRLRALSIYVASPATLSGNGDVIGTVDVFLSKSLAANLYLLQYPVRPERMTYDDIDIQTARVKPVQQKLELECALNTRSDHYARSKGEQIALNVDGAFGGNPADSFYSSDKMDKQVLTSFSTGEKSGRYAVGIFKDGELHLTPLHAIVQMRPSFSYLDRADQKIKTDVGPAGDGGESSQDEEEEVKPVTVKFAHQESEEAKARRMASFDYLQKKQQEETWQQLEYNNINSGRAESRRLQLYAGKADELSEFQLQPGEYLQALMPETDAEQEEKPAMPSNVLSLIQLRTMPLHDQVKTLLTNAKVIRFSQLLALLPQGIEATAVLRSLQQVAVLVQGCWVVKSEILYPKEATSPHSGVSADHLCRGRDYVMWRFTQSRHVTRKDIASIVKLPAEDVKEILEQISRIRVNCGWEFLFAYDSEFTSRYGDIVQRQKMLWDAKYQGLAKQLKIPKEHEKKFKDKDPVFPPGEKPMRRRRNSSRSSTGTRRKRTLSGRSLSDYSDQEMDAIKQDLENHDDILSRGEEPMEVSSAKLPNSNGTMEVTPNSDCDKTMEENSNLNSADFKLEVLNFVREKLYTRFVVSASELRRLFQMHLAQCPPGHILSSGVSDKILEESILNVGGVQLENQWPPNTQQEPMFALPKMGDSLDPARTVLLNYFTSSHKISRKQFVKAVEDGCGMTLSEQDTKLLLKDYCAQKGNSWMLKGTVPAS</sequence>
<feature type="compositionally biased region" description="Basic and acidic residues" evidence="1">
    <location>
        <begin position="467"/>
        <end position="478"/>
    </location>
</feature>
<dbReference type="AlphaFoldDB" id="K1R9H8"/>
<evidence type="ECO:0000259" key="2">
    <source>
        <dbReference type="Pfam" id="PF19725"/>
    </source>
</evidence>
<reference evidence="3" key="1">
    <citation type="journal article" date="2012" name="Nature">
        <title>The oyster genome reveals stress adaptation and complexity of shell formation.</title>
        <authorList>
            <person name="Zhang G."/>
            <person name="Fang X."/>
            <person name="Guo X."/>
            <person name="Li L."/>
            <person name="Luo R."/>
            <person name="Xu F."/>
            <person name="Yang P."/>
            <person name="Zhang L."/>
            <person name="Wang X."/>
            <person name="Qi H."/>
            <person name="Xiong Z."/>
            <person name="Que H."/>
            <person name="Xie Y."/>
            <person name="Holland P.W."/>
            <person name="Paps J."/>
            <person name="Zhu Y."/>
            <person name="Wu F."/>
            <person name="Chen Y."/>
            <person name="Wang J."/>
            <person name="Peng C."/>
            <person name="Meng J."/>
            <person name="Yang L."/>
            <person name="Liu J."/>
            <person name="Wen B."/>
            <person name="Zhang N."/>
            <person name="Huang Z."/>
            <person name="Zhu Q."/>
            <person name="Feng Y."/>
            <person name="Mount A."/>
            <person name="Hedgecock D."/>
            <person name="Xu Z."/>
            <person name="Liu Y."/>
            <person name="Domazet-Loso T."/>
            <person name="Du Y."/>
            <person name="Sun X."/>
            <person name="Zhang S."/>
            <person name="Liu B."/>
            <person name="Cheng P."/>
            <person name="Jiang X."/>
            <person name="Li J."/>
            <person name="Fan D."/>
            <person name="Wang W."/>
            <person name="Fu W."/>
            <person name="Wang T."/>
            <person name="Wang B."/>
            <person name="Zhang J."/>
            <person name="Peng Z."/>
            <person name="Li Y."/>
            <person name="Li N."/>
            <person name="Wang J."/>
            <person name="Chen M."/>
            <person name="He Y."/>
            <person name="Tan F."/>
            <person name="Song X."/>
            <person name="Zheng Q."/>
            <person name="Huang R."/>
            <person name="Yang H."/>
            <person name="Du X."/>
            <person name="Chen L."/>
            <person name="Yang M."/>
            <person name="Gaffney P.M."/>
            <person name="Wang S."/>
            <person name="Luo L."/>
            <person name="She Z."/>
            <person name="Ming Y."/>
            <person name="Huang W."/>
            <person name="Zhang S."/>
            <person name="Huang B."/>
            <person name="Zhang Y."/>
            <person name="Qu T."/>
            <person name="Ni P."/>
            <person name="Miao G."/>
            <person name="Wang J."/>
            <person name="Wang Q."/>
            <person name="Steinberg C.E."/>
            <person name="Wang H."/>
            <person name="Li N."/>
            <person name="Qian L."/>
            <person name="Zhang G."/>
            <person name="Li Y."/>
            <person name="Yang H."/>
            <person name="Liu X."/>
            <person name="Wang J."/>
            <person name="Yin Y."/>
            <person name="Wang J."/>
        </authorList>
    </citation>
    <scope>NUCLEOTIDE SEQUENCE [LARGE SCALE GENOMIC DNA]</scope>
    <source>
        <strain evidence="3">05x7-T-G4-1.051#20</strain>
    </source>
</reference>
<proteinExistence type="predicted"/>
<evidence type="ECO:0000313" key="3">
    <source>
        <dbReference type="EMBL" id="EKC40329.1"/>
    </source>
</evidence>
<protein>
    <submittedName>
        <fullName evidence="3">DNA-directed RNA polymerase III subunit RPC5</fullName>
    </submittedName>
</protein>
<dbReference type="EMBL" id="JH815762">
    <property type="protein sequence ID" value="EKC40329.1"/>
    <property type="molecule type" value="Genomic_DNA"/>
</dbReference>
<feature type="region of interest" description="Disordered" evidence="1">
    <location>
        <begin position="540"/>
        <end position="559"/>
    </location>
</feature>
<evidence type="ECO:0000256" key="1">
    <source>
        <dbReference type="SAM" id="MobiDB-lite"/>
    </source>
</evidence>
<accession>K1R9H8</accession>
<dbReference type="InParanoid" id="K1R9H8"/>
<feature type="domain" description="DNA-directed RNA polymerase III subunit RPC5 C-terminal" evidence="2">
    <location>
        <begin position="517"/>
        <end position="722"/>
    </location>
</feature>
<dbReference type="PANTHER" id="PTHR12069:SF0">
    <property type="entry name" value="DNA-DIRECTED RNA POLYMERASE III SUBUNIT RPC5"/>
    <property type="match status" value="1"/>
</dbReference>
<dbReference type="GO" id="GO:0005666">
    <property type="term" value="C:RNA polymerase III complex"/>
    <property type="evidence" value="ECO:0007669"/>
    <property type="project" value="TreeGrafter"/>
</dbReference>
<name>K1R9H8_MAGGI</name>
<organism evidence="3">
    <name type="scientific">Magallana gigas</name>
    <name type="common">Pacific oyster</name>
    <name type="synonym">Crassostrea gigas</name>
    <dbReference type="NCBI Taxonomy" id="29159"/>
    <lineage>
        <taxon>Eukaryota</taxon>
        <taxon>Metazoa</taxon>
        <taxon>Spiralia</taxon>
        <taxon>Lophotrochozoa</taxon>
        <taxon>Mollusca</taxon>
        <taxon>Bivalvia</taxon>
        <taxon>Autobranchia</taxon>
        <taxon>Pteriomorphia</taxon>
        <taxon>Ostreida</taxon>
        <taxon>Ostreoidea</taxon>
        <taxon>Ostreidae</taxon>
        <taxon>Magallana</taxon>
    </lineage>
</organism>
<dbReference type="GO" id="GO:0042797">
    <property type="term" value="P:tRNA transcription by RNA polymerase III"/>
    <property type="evidence" value="ECO:0007669"/>
    <property type="project" value="TreeGrafter"/>
</dbReference>
<dbReference type="Pfam" id="PF19725">
    <property type="entry name" value="RPC5_C"/>
    <property type="match status" value="1"/>
</dbReference>
<dbReference type="HOGENOM" id="CLU_021012_1_1_1"/>
<dbReference type="FunCoup" id="K1R9H8">
    <property type="interactions" value="1226"/>
</dbReference>
<keyword evidence="3" id="KW-0804">Transcription</keyword>
<feature type="region of interest" description="Disordered" evidence="1">
    <location>
        <begin position="467"/>
        <end position="514"/>
    </location>
</feature>
<keyword evidence="3" id="KW-0240">DNA-directed RNA polymerase</keyword>
<dbReference type="PANTHER" id="PTHR12069">
    <property type="entry name" value="DNA-DIRECTED RNA POLYMERASES III 80 KDA POLYPEPTIDE RNA POLYMERASE III SUBUNIT 5"/>
    <property type="match status" value="1"/>
</dbReference>
<feature type="region of interest" description="Disordered" evidence="1">
    <location>
        <begin position="181"/>
        <end position="203"/>
    </location>
</feature>
<dbReference type="InterPro" id="IPR045576">
    <property type="entry name" value="RPC5_C"/>
</dbReference>
<feature type="compositionally biased region" description="Polar residues" evidence="1">
    <location>
        <begin position="546"/>
        <end position="559"/>
    </location>
</feature>